<gene>
    <name evidence="1" type="ORF">TU35_000885</name>
</gene>
<organism evidence="1 2">
    <name type="scientific">Thermoproteus sp. AZ2</name>
    <dbReference type="NCBI Taxonomy" id="1609232"/>
    <lineage>
        <taxon>Archaea</taxon>
        <taxon>Thermoproteota</taxon>
        <taxon>Thermoprotei</taxon>
        <taxon>Thermoproteales</taxon>
        <taxon>Thermoproteaceae</taxon>
        <taxon>Thermoproteus</taxon>
    </lineage>
</organism>
<sequence>MRRPSLWTLVVASSLLASFATALYFRMYRVYYWGWWIDEFDPYIRYYLAQYTLQHGISWWFTGAHFSDFWYPWGTNWAKVLIPGVSLYGLSVYFLLHPFGLDLWHSVIIAPALYNALAAFTMYYFVKRFSDDKAALLAAFLAAVAPTFLERGFGGWFDDEALTLFLAPLGLGLLLEALKKRPVLYGVLGSAVLGFIAWTWGAQFYIWSLVGFYALVLVAYALLRTAQGMGIGFSTRNLAVSYTIFYLLFAAFESAVLRYGPHTLISIYNFVPTLGLIAVLALYIADARFGLARSLRFLRRIAWILAAVPAAIAVLIPVLAYLHVISGKFLATILPFGRSAIVQSVAEHSYSTFTIEMGSYGPMIPFIIASIPALITPGGLATLAYLVTGSYTAVTEVRLLILVAPAAIAAAAVGIAQLVKARRLGWIAAALAIISSVYFVALGWATATTPQQIVVSATAGPSIPSADWLDALMWTATRLPPNASVAEWWDYGYWVSILGHRPSLADNSTINSTQIGLIGLAFMSPADVGEQILTKDLRTSYVVAFMPWTALCGSQYQQFGLSAPSFSQLGNTTWFALPFCTLIPEYPAGGDFLKSYWMALIANQTLGSRVAAFGLPQSYSAYLGNPFGYFFTTASQSGPYLLLGNQLMIAPLNLTTLLYTMLFNMQRVYWMTYGTSFSYPTWVFAGVPAINILTGQFVYLPWYTYYSYAKGVTPVVSGTICPAAPPGISCYSISGLNGTSPYLVNLPNNLKLIYVSHPYGWVVIYQIT</sequence>
<evidence type="ECO:0000313" key="2">
    <source>
        <dbReference type="Proteomes" id="UP000033636"/>
    </source>
</evidence>
<dbReference type="EMBL" id="JZWT02000002">
    <property type="protein sequence ID" value="MFB6489797.1"/>
    <property type="molecule type" value="Genomic_DNA"/>
</dbReference>
<evidence type="ECO:0000313" key="1">
    <source>
        <dbReference type="EMBL" id="MFB6489797.1"/>
    </source>
</evidence>
<reference evidence="1" key="1">
    <citation type="submission" date="2024-07" db="EMBL/GenBank/DDBJ databases">
        <title>Metagenome and Metagenome-Assembled Genomes of Archaea from a hot spring from the geothermal field of Los Azufres, Mexico.</title>
        <authorList>
            <person name="Marin-Paredes R."/>
            <person name="Martinez-Romero E."/>
            <person name="Servin-Garciduenas L.E."/>
        </authorList>
    </citation>
    <scope>NUCLEOTIDE SEQUENCE</scope>
</reference>
<accession>A0ACC6UYA8</accession>
<dbReference type="Proteomes" id="UP000033636">
    <property type="component" value="Unassembled WGS sequence"/>
</dbReference>
<proteinExistence type="predicted"/>
<comment type="caution">
    <text evidence="1">The sequence shown here is derived from an EMBL/GenBank/DDBJ whole genome shotgun (WGS) entry which is preliminary data.</text>
</comment>
<name>A0ACC6UYA8_9CREN</name>
<protein>
    <submittedName>
        <fullName evidence="1">STT3 domain-containing protein</fullName>
    </submittedName>
</protein>